<dbReference type="InterPro" id="IPR011611">
    <property type="entry name" value="PfkB_dom"/>
</dbReference>
<keyword evidence="3" id="KW-0547">Nucleotide-binding</keyword>
<dbReference type="SUPFAM" id="SSF53613">
    <property type="entry name" value="Ribokinase-like"/>
    <property type="match status" value="1"/>
</dbReference>
<gene>
    <name evidence="8" type="ORF">GA0111570_10864</name>
</gene>
<dbReference type="EMBL" id="FMYF01000008">
    <property type="protein sequence ID" value="SDB91401.1"/>
    <property type="molecule type" value="Genomic_DNA"/>
</dbReference>
<evidence type="ECO:0000259" key="7">
    <source>
        <dbReference type="Pfam" id="PF00294"/>
    </source>
</evidence>
<keyword evidence="4 8" id="KW-0418">Kinase</keyword>
<dbReference type="GO" id="GO:0005524">
    <property type="term" value="F:ATP binding"/>
    <property type="evidence" value="ECO:0007669"/>
    <property type="project" value="UniProtKB-KW"/>
</dbReference>
<dbReference type="AlphaFoldDB" id="A0A1G6HB25"/>
<dbReference type="PANTHER" id="PTHR46566">
    <property type="entry name" value="1-PHOSPHOFRUCTOKINASE-RELATED"/>
    <property type="match status" value="1"/>
</dbReference>
<protein>
    <submittedName>
        <fullName evidence="8">1-phosphofructokinase</fullName>
    </submittedName>
</protein>
<name>A0A1G6HB25_9ACTN</name>
<keyword evidence="5" id="KW-0067">ATP-binding</keyword>
<reference evidence="8 9" key="1">
    <citation type="submission" date="2016-06" db="EMBL/GenBank/DDBJ databases">
        <authorList>
            <person name="Olsen C.W."/>
            <person name="Carey S."/>
            <person name="Hinshaw L."/>
            <person name="Karasin A.I."/>
        </authorList>
    </citation>
    <scope>NUCLEOTIDE SEQUENCE [LARGE SCALE GENOMIC DNA]</scope>
    <source>
        <strain evidence="8 9">LZ-22</strain>
    </source>
</reference>
<dbReference type="GO" id="GO:0008443">
    <property type="term" value="F:phosphofructokinase activity"/>
    <property type="evidence" value="ECO:0007669"/>
    <property type="project" value="TreeGrafter"/>
</dbReference>
<dbReference type="Proteomes" id="UP000199086">
    <property type="component" value="Unassembled WGS sequence"/>
</dbReference>
<accession>A0A1G6HB25</accession>
<sequence length="323" mass="33413">MTPSPSGAPPRVAILVPTPLLVVEVTPPYAHRDRSKHESDVHLHPGGQGLWVARMAVSLGARVTVCGPFGGELGPVVTAMVQGHGIDVHSVPYSIGNGGYVYDLRGEDRVVWAHMPPPELSRHEVDDLYGSALVDALEADVFVLTGAEPADVLPARFYGRLVRDVRAGGGLVVADLSGAAAEAAVDAGVDVLKISHEEMVEAGLSSDASGEALAAGAARLVTRGAGAVVVSRADEAALLVDADGVHEVRGPRITPLDHRGAGDSMTAGIAVGLGRGEPLVEAVRLGASAGTLNVTRHGLGTGRRDTIERFAQQIRVRRPKGVA</sequence>
<proteinExistence type="inferred from homology"/>
<comment type="similarity">
    <text evidence="1">Belongs to the carbohydrate kinase PfkB family.</text>
</comment>
<dbReference type="InterPro" id="IPR029056">
    <property type="entry name" value="Ribokinase-like"/>
</dbReference>
<organism evidence="8 9">
    <name type="scientific">Raineyella antarctica</name>
    <dbReference type="NCBI Taxonomy" id="1577474"/>
    <lineage>
        <taxon>Bacteria</taxon>
        <taxon>Bacillati</taxon>
        <taxon>Actinomycetota</taxon>
        <taxon>Actinomycetes</taxon>
        <taxon>Propionibacteriales</taxon>
        <taxon>Propionibacteriaceae</taxon>
        <taxon>Raineyella</taxon>
    </lineage>
</organism>
<dbReference type="OrthoDB" id="3206700at2"/>
<dbReference type="PIRSF" id="PIRSF000535">
    <property type="entry name" value="1PFK/6PFK/LacC"/>
    <property type="match status" value="1"/>
</dbReference>
<keyword evidence="2 6" id="KW-0808">Transferase</keyword>
<evidence type="ECO:0000256" key="3">
    <source>
        <dbReference type="ARBA" id="ARBA00022741"/>
    </source>
</evidence>
<dbReference type="PANTHER" id="PTHR46566:SF2">
    <property type="entry name" value="ATP-DEPENDENT 6-PHOSPHOFRUCTOKINASE ISOZYME 2"/>
    <property type="match status" value="1"/>
</dbReference>
<dbReference type="GO" id="GO:0005829">
    <property type="term" value="C:cytosol"/>
    <property type="evidence" value="ECO:0007669"/>
    <property type="project" value="TreeGrafter"/>
</dbReference>
<keyword evidence="9" id="KW-1185">Reference proteome</keyword>
<dbReference type="InterPro" id="IPR017583">
    <property type="entry name" value="Tagatose/fructose_Pkinase"/>
</dbReference>
<feature type="domain" description="Carbohydrate kinase PfkB" evidence="7">
    <location>
        <begin position="31"/>
        <end position="301"/>
    </location>
</feature>
<dbReference type="Pfam" id="PF00294">
    <property type="entry name" value="PfkB"/>
    <property type="match status" value="1"/>
</dbReference>
<dbReference type="Gene3D" id="3.40.1190.20">
    <property type="match status" value="1"/>
</dbReference>
<dbReference type="STRING" id="1577474.GA0111570_10864"/>
<evidence type="ECO:0000313" key="9">
    <source>
        <dbReference type="Proteomes" id="UP000199086"/>
    </source>
</evidence>
<evidence type="ECO:0000256" key="2">
    <source>
        <dbReference type="ARBA" id="ARBA00022679"/>
    </source>
</evidence>
<dbReference type="RefSeq" id="WP_092611596.1">
    <property type="nucleotide sequence ID" value="NZ_FMYF01000008.1"/>
</dbReference>
<evidence type="ECO:0000256" key="1">
    <source>
        <dbReference type="ARBA" id="ARBA00010688"/>
    </source>
</evidence>
<evidence type="ECO:0000256" key="4">
    <source>
        <dbReference type="ARBA" id="ARBA00022777"/>
    </source>
</evidence>
<evidence type="ECO:0000256" key="5">
    <source>
        <dbReference type="ARBA" id="ARBA00022840"/>
    </source>
</evidence>
<evidence type="ECO:0000313" key="8">
    <source>
        <dbReference type="EMBL" id="SDB91401.1"/>
    </source>
</evidence>
<evidence type="ECO:0000256" key="6">
    <source>
        <dbReference type="PIRNR" id="PIRNR000535"/>
    </source>
</evidence>